<accession>A0A7T8K9L8</accession>
<dbReference type="AlphaFoldDB" id="A0A7T8K9L8"/>
<protein>
    <submittedName>
        <fullName evidence="1">Beta-glucuronidase</fullName>
    </submittedName>
</protein>
<sequence>MTEYGADTLAGYHQDPSFLFNREYQVDTRRSYFQHSTGFARKDKSYSLEK</sequence>
<keyword evidence="2" id="KW-1185">Reference proteome</keyword>
<evidence type="ECO:0000313" key="1">
    <source>
        <dbReference type="EMBL" id="QQP51987.1"/>
    </source>
</evidence>
<organism evidence="1 2">
    <name type="scientific">Caligus rogercresseyi</name>
    <name type="common">Sea louse</name>
    <dbReference type="NCBI Taxonomy" id="217165"/>
    <lineage>
        <taxon>Eukaryota</taxon>
        <taxon>Metazoa</taxon>
        <taxon>Ecdysozoa</taxon>
        <taxon>Arthropoda</taxon>
        <taxon>Crustacea</taxon>
        <taxon>Multicrustacea</taxon>
        <taxon>Hexanauplia</taxon>
        <taxon>Copepoda</taxon>
        <taxon>Siphonostomatoida</taxon>
        <taxon>Caligidae</taxon>
        <taxon>Caligus</taxon>
    </lineage>
</organism>
<reference evidence="2" key="1">
    <citation type="submission" date="2021-01" db="EMBL/GenBank/DDBJ databases">
        <title>Caligus Genome Assembly.</title>
        <authorList>
            <person name="Gallardo-Escarate C."/>
        </authorList>
    </citation>
    <scope>NUCLEOTIDE SEQUENCE [LARGE SCALE GENOMIC DNA]</scope>
</reference>
<dbReference type="Proteomes" id="UP000595437">
    <property type="component" value="Chromosome 3"/>
</dbReference>
<dbReference type="OrthoDB" id="408532at2759"/>
<name>A0A7T8K9L8_CALRO</name>
<evidence type="ECO:0000313" key="2">
    <source>
        <dbReference type="Proteomes" id="UP000595437"/>
    </source>
</evidence>
<proteinExistence type="predicted"/>
<gene>
    <name evidence="1" type="ORF">FKW44_003969</name>
</gene>
<dbReference type="EMBL" id="CP045892">
    <property type="protein sequence ID" value="QQP51987.1"/>
    <property type="molecule type" value="Genomic_DNA"/>
</dbReference>